<organism evidence="1">
    <name type="scientific">marine sediment metagenome</name>
    <dbReference type="NCBI Taxonomy" id="412755"/>
    <lineage>
        <taxon>unclassified sequences</taxon>
        <taxon>metagenomes</taxon>
        <taxon>ecological metagenomes</taxon>
    </lineage>
</organism>
<gene>
    <name evidence="1" type="ORF">LCGC14_1673960</name>
</gene>
<sequence length="144" mass="16767">MKLIQGKTLIFVDGERFDQCRYVLLVDPLRNEGAYDMEELEFTNNPMEQLFHRSKHHFKALLGRDNVSSAFLSHGALHVQLLDVDFSKKNVSDVLLACETPLIEANRRELNAQYATVKRTWRIRDIDTGNIARFEDYIRQLESP</sequence>
<proteinExistence type="predicted"/>
<reference evidence="1" key="1">
    <citation type="journal article" date="2015" name="Nature">
        <title>Complex archaea that bridge the gap between prokaryotes and eukaryotes.</title>
        <authorList>
            <person name="Spang A."/>
            <person name="Saw J.H."/>
            <person name="Jorgensen S.L."/>
            <person name="Zaremba-Niedzwiedzka K."/>
            <person name="Martijn J."/>
            <person name="Lind A.E."/>
            <person name="van Eijk R."/>
            <person name="Schleper C."/>
            <person name="Guy L."/>
            <person name="Ettema T.J."/>
        </authorList>
    </citation>
    <scope>NUCLEOTIDE SEQUENCE</scope>
</reference>
<dbReference type="EMBL" id="LAZR01014410">
    <property type="protein sequence ID" value="KKM17619.1"/>
    <property type="molecule type" value="Genomic_DNA"/>
</dbReference>
<evidence type="ECO:0000313" key="1">
    <source>
        <dbReference type="EMBL" id="KKM17619.1"/>
    </source>
</evidence>
<dbReference type="AlphaFoldDB" id="A0A0F9ICZ7"/>
<comment type="caution">
    <text evidence="1">The sequence shown here is derived from an EMBL/GenBank/DDBJ whole genome shotgun (WGS) entry which is preliminary data.</text>
</comment>
<accession>A0A0F9ICZ7</accession>
<name>A0A0F9ICZ7_9ZZZZ</name>
<protein>
    <submittedName>
        <fullName evidence="1">Uncharacterized protein</fullName>
    </submittedName>
</protein>